<dbReference type="SUPFAM" id="SSF101262">
    <property type="entry name" value="Methenyltetrahydrofolate cyclohydrolase-like"/>
    <property type="match status" value="1"/>
</dbReference>
<organism evidence="3 4">
    <name type="scientific">Saguinus oedipus</name>
    <name type="common">Cotton-top tamarin</name>
    <name type="synonym">Oedipomidas oedipus</name>
    <dbReference type="NCBI Taxonomy" id="9490"/>
    <lineage>
        <taxon>Eukaryota</taxon>
        <taxon>Metazoa</taxon>
        <taxon>Chordata</taxon>
        <taxon>Craniata</taxon>
        <taxon>Vertebrata</taxon>
        <taxon>Euteleostomi</taxon>
        <taxon>Mammalia</taxon>
        <taxon>Eutheria</taxon>
        <taxon>Euarchontoglires</taxon>
        <taxon>Primates</taxon>
        <taxon>Haplorrhini</taxon>
        <taxon>Platyrrhini</taxon>
        <taxon>Cebidae</taxon>
        <taxon>Callitrichinae</taxon>
        <taxon>Saguinus</taxon>
    </lineage>
</organism>
<dbReference type="InterPro" id="IPR007044">
    <property type="entry name" value="Cyclodeamin/CycHdrlase"/>
</dbReference>
<proteinExistence type="predicted"/>
<sequence>MRGHTGGTPRGGTLGRTHAGSTRAPLRSWGVPGRPGSPHLPPPRPPQSPVPQGAALGSMVGLMTYGRRQFQPLDAAMRRLIPPFREASAELTALVDADAEAFAACLVSGGRSSAPGRPTAANPQLGPREKRPCECGAQRGSGLAGGTRNRRLPAGEPRLEGAAPWRREGTDLGQDEGPKTRHFQEREARGNLRTVGIRVLSGAGAPRVKRGTKRTPSSDNTQPGADRLPAEEGT</sequence>
<name>A0ABQ9TYU0_SAGOE</name>
<feature type="region of interest" description="Disordered" evidence="1">
    <location>
        <begin position="1"/>
        <end position="55"/>
    </location>
</feature>
<evidence type="ECO:0000256" key="1">
    <source>
        <dbReference type="SAM" id="MobiDB-lite"/>
    </source>
</evidence>
<feature type="compositionally biased region" description="Polar residues" evidence="1">
    <location>
        <begin position="214"/>
        <end position="223"/>
    </location>
</feature>
<evidence type="ECO:0000313" key="4">
    <source>
        <dbReference type="Proteomes" id="UP001266305"/>
    </source>
</evidence>
<dbReference type="EMBL" id="JASSZA010000018">
    <property type="protein sequence ID" value="KAK2089694.1"/>
    <property type="molecule type" value="Genomic_DNA"/>
</dbReference>
<feature type="compositionally biased region" description="Gly residues" evidence="1">
    <location>
        <begin position="1"/>
        <end position="14"/>
    </location>
</feature>
<evidence type="ECO:0000259" key="2">
    <source>
        <dbReference type="Pfam" id="PF04961"/>
    </source>
</evidence>
<dbReference type="Pfam" id="PF04961">
    <property type="entry name" value="FTCD_C"/>
    <property type="match status" value="1"/>
</dbReference>
<dbReference type="Gene3D" id="1.20.120.680">
    <property type="entry name" value="Formiminotetrahydrofolate cyclodeaminase monomer, up-and-down helical bundle"/>
    <property type="match status" value="1"/>
</dbReference>
<feature type="compositionally biased region" description="Basic and acidic residues" evidence="1">
    <location>
        <begin position="165"/>
        <end position="190"/>
    </location>
</feature>
<dbReference type="InterPro" id="IPR036178">
    <property type="entry name" value="Formintransfe-cycloase-like_sf"/>
</dbReference>
<reference evidence="3 4" key="1">
    <citation type="submission" date="2023-05" db="EMBL/GenBank/DDBJ databases">
        <title>B98-5 Cell Line De Novo Hybrid Assembly: An Optical Mapping Approach.</title>
        <authorList>
            <person name="Kananen K."/>
            <person name="Auerbach J.A."/>
            <person name="Kautto E."/>
            <person name="Blachly J.S."/>
        </authorList>
    </citation>
    <scope>NUCLEOTIDE SEQUENCE [LARGE SCALE GENOMIC DNA]</scope>
    <source>
        <strain evidence="3">B95-8</strain>
        <tissue evidence="3">Cell line</tissue>
    </source>
</reference>
<keyword evidence="4" id="KW-1185">Reference proteome</keyword>
<protein>
    <recommendedName>
        <fullName evidence="2">Cyclodeaminase/cyclohydrolase domain-containing protein</fullName>
    </recommendedName>
</protein>
<gene>
    <name evidence="3" type="ORF">P7K49_032360</name>
</gene>
<evidence type="ECO:0000313" key="3">
    <source>
        <dbReference type="EMBL" id="KAK2089694.1"/>
    </source>
</evidence>
<comment type="caution">
    <text evidence="3">The sequence shown here is derived from an EMBL/GenBank/DDBJ whole genome shotgun (WGS) entry which is preliminary data.</text>
</comment>
<feature type="compositionally biased region" description="Pro residues" evidence="1">
    <location>
        <begin position="38"/>
        <end position="49"/>
    </location>
</feature>
<dbReference type="Proteomes" id="UP001266305">
    <property type="component" value="Unassembled WGS sequence"/>
</dbReference>
<feature type="region of interest" description="Disordered" evidence="1">
    <location>
        <begin position="110"/>
        <end position="234"/>
    </location>
</feature>
<accession>A0ABQ9TYU0</accession>
<feature type="domain" description="Cyclodeaminase/cyclohydrolase" evidence="2">
    <location>
        <begin position="52"/>
        <end position="105"/>
    </location>
</feature>